<keyword evidence="2" id="KW-1185">Reference proteome</keyword>
<dbReference type="AlphaFoldDB" id="U4KZ14"/>
<dbReference type="EMBL" id="HF935346">
    <property type="protein sequence ID" value="CCX07261.1"/>
    <property type="molecule type" value="Genomic_DNA"/>
</dbReference>
<dbReference type="Proteomes" id="UP000018144">
    <property type="component" value="Unassembled WGS sequence"/>
</dbReference>
<protein>
    <submittedName>
        <fullName evidence="1">Uncharacterized protein</fullName>
    </submittedName>
</protein>
<gene>
    <name evidence="1" type="ORF">PCON_06850</name>
</gene>
<accession>U4KZ14</accession>
<organism evidence="1 2">
    <name type="scientific">Pyronema omphalodes (strain CBS 100304)</name>
    <name type="common">Pyronema confluens</name>
    <dbReference type="NCBI Taxonomy" id="1076935"/>
    <lineage>
        <taxon>Eukaryota</taxon>
        <taxon>Fungi</taxon>
        <taxon>Dikarya</taxon>
        <taxon>Ascomycota</taxon>
        <taxon>Pezizomycotina</taxon>
        <taxon>Pezizomycetes</taxon>
        <taxon>Pezizales</taxon>
        <taxon>Pyronemataceae</taxon>
        <taxon>Pyronema</taxon>
    </lineage>
</organism>
<sequence>MFPTFSSTLQTYNHYHHHHHAFLQTVRSVPYQRSSEHDLAPYRLLVRVARGVRFSIPSQSGYDNVPQQCQFYGSRCPCSAIFLTPRCFLR</sequence>
<name>U4KZ14_PYROM</name>
<evidence type="ECO:0000313" key="2">
    <source>
        <dbReference type="Proteomes" id="UP000018144"/>
    </source>
</evidence>
<reference evidence="1 2" key="1">
    <citation type="journal article" date="2013" name="PLoS Genet.">
        <title>The genome and development-dependent transcriptomes of Pyronema confluens: a window into fungal evolution.</title>
        <authorList>
            <person name="Traeger S."/>
            <person name="Altegoer F."/>
            <person name="Freitag M."/>
            <person name="Gabaldon T."/>
            <person name="Kempken F."/>
            <person name="Kumar A."/>
            <person name="Marcet-Houben M."/>
            <person name="Poggeler S."/>
            <person name="Stajich J.E."/>
            <person name="Nowrousian M."/>
        </authorList>
    </citation>
    <scope>NUCLEOTIDE SEQUENCE [LARGE SCALE GENOMIC DNA]</scope>
    <source>
        <strain evidence="2">CBS 100304</strain>
        <tissue evidence="1">Vegetative mycelium</tissue>
    </source>
</reference>
<proteinExistence type="predicted"/>
<evidence type="ECO:0000313" key="1">
    <source>
        <dbReference type="EMBL" id="CCX07261.1"/>
    </source>
</evidence>